<accession>A0A0B7IUJ5</accession>
<name>A0A0B7IUJ5_9PROT</name>
<reference evidence="3" key="1">
    <citation type="submission" date="2014-12" db="EMBL/GenBank/DDBJ databases">
        <authorList>
            <person name="Salcher M.M."/>
        </authorList>
    </citation>
    <scope>NUCLEOTIDE SEQUENCE [LARGE SCALE GENOMIC DNA]</scope>
    <source>
        <strain evidence="3">MMS-10A-171</strain>
    </source>
</reference>
<dbReference type="OrthoDB" id="8909515at2"/>
<evidence type="ECO:0000313" key="2">
    <source>
        <dbReference type="EMBL" id="CEN55980.1"/>
    </source>
</evidence>
<dbReference type="AlphaFoldDB" id="A0A0B7IUJ5"/>
<dbReference type="HOGENOM" id="CLU_136851_2_1_4"/>
<sequence>MSDNTQHHAQASAQPSAEGLLGSLKSLTALMVAIIHNRLSLLSTDLEIAREQLVSVLIMVLIALFSLCFGALLLAIFIVVIFWDTHRLLALGGVTGLFIVVGSICMWRVLRAIKAMPATFEASLEELATDFQQLKSND</sequence>
<dbReference type="RefSeq" id="WP_045751166.1">
    <property type="nucleotide sequence ID" value="NZ_LN794158.1"/>
</dbReference>
<dbReference type="KEGG" id="mbac:BN1209_0937"/>
<gene>
    <name evidence="2" type="ORF">BN1209_0937</name>
</gene>
<keyword evidence="3" id="KW-1185">Reference proteome</keyword>
<keyword evidence="1" id="KW-0472">Membrane</keyword>
<evidence type="ECO:0000313" key="3">
    <source>
        <dbReference type="Proteomes" id="UP000056322"/>
    </source>
</evidence>
<dbReference type="Proteomes" id="UP000056322">
    <property type="component" value="Chromosome 1"/>
</dbReference>
<dbReference type="InterPro" id="IPR009937">
    <property type="entry name" value="Phage_holin_3_6"/>
</dbReference>
<dbReference type="Pfam" id="PF07332">
    <property type="entry name" value="Phage_holin_3_6"/>
    <property type="match status" value="1"/>
</dbReference>
<feature type="transmembrane region" description="Helical" evidence="1">
    <location>
        <begin position="53"/>
        <end position="83"/>
    </location>
</feature>
<proteinExistence type="predicted"/>
<dbReference type="STRING" id="1581680.BN1209_0937"/>
<organism evidence="2 3">
    <name type="scientific">Candidatus Methylopumilus turicensis</name>
    <dbReference type="NCBI Taxonomy" id="1581680"/>
    <lineage>
        <taxon>Bacteria</taxon>
        <taxon>Pseudomonadati</taxon>
        <taxon>Pseudomonadota</taxon>
        <taxon>Betaproteobacteria</taxon>
        <taxon>Nitrosomonadales</taxon>
        <taxon>Methylophilaceae</taxon>
        <taxon>Candidatus Methylopumilus</taxon>
    </lineage>
</organism>
<keyword evidence="1" id="KW-1133">Transmembrane helix</keyword>
<evidence type="ECO:0000256" key="1">
    <source>
        <dbReference type="SAM" id="Phobius"/>
    </source>
</evidence>
<dbReference type="EMBL" id="LN794158">
    <property type="protein sequence ID" value="CEN55980.1"/>
    <property type="molecule type" value="Genomic_DNA"/>
</dbReference>
<keyword evidence="1 2" id="KW-0812">Transmembrane</keyword>
<feature type="transmembrane region" description="Helical" evidence="1">
    <location>
        <begin position="89"/>
        <end position="110"/>
    </location>
</feature>
<protein>
    <submittedName>
        <fullName evidence="2">Putative transmembrane protein</fullName>
    </submittedName>
</protein>